<dbReference type="PANTHER" id="PTHR45277">
    <property type="entry name" value="EXPRESSED PROTEIN"/>
    <property type="match status" value="1"/>
</dbReference>
<dbReference type="PANTHER" id="PTHR45277:SF1">
    <property type="entry name" value="EXPRESSED PROTEIN"/>
    <property type="match status" value="1"/>
</dbReference>
<sequence length="230" mass="26845">MDNISILQKKKNTRIFKQFKKVNYIINYFTFPYLMDIVLVIPEDSIILDLGTGHGLVLIKFASKISSEGHVTGIDLWKNRDQSNNSFKSTQQLLQEKNLENRSDLKTADMIELPFENKKYDFVTASMAIHNIKPKQNRYKALDEATRVLKTEGLLIILDTGNHKKEYLSYLIALGYRIKYAKTYGIIGWWTGPWMSSYAIIAEKNYDMIEKGYLIIWFNKSFFPSKIRTF</sequence>
<name>A0A0V8EQ95_LACLL</name>
<dbReference type="CDD" id="cd02440">
    <property type="entry name" value="AdoMet_MTases"/>
    <property type="match status" value="1"/>
</dbReference>
<dbReference type="EMBL" id="LKLW01000002">
    <property type="protein sequence ID" value="KSU30195.1"/>
    <property type="molecule type" value="Genomic_DNA"/>
</dbReference>
<accession>A0A0V8EQ95</accession>
<protein>
    <recommendedName>
        <fullName evidence="1">Methyltransferase type 11 domain-containing protein</fullName>
    </recommendedName>
</protein>
<organism evidence="2 3">
    <name type="scientific">Lactococcus lactis subsp. lactis</name>
    <name type="common">Streptococcus lactis</name>
    <dbReference type="NCBI Taxonomy" id="1360"/>
    <lineage>
        <taxon>Bacteria</taxon>
        <taxon>Bacillati</taxon>
        <taxon>Bacillota</taxon>
        <taxon>Bacilli</taxon>
        <taxon>Lactobacillales</taxon>
        <taxon>Streptococcaceae</taxon>
        <taxon>Lactococcus</taxon>
    </lineage>
</organism>
<dbReference type="AlphaFoldDB" id="A0A0V8EQ95"/>
<dbReference type="PATRIC" id="fig|1360.115.peg.2006"/>
<dbReference type="InterPro" id="IPR013216">
    <property type="entry name" value="Methyltransf_11"/>
</dbReference>
<gene>
    <name evidence="2" type="ORF">N42_0099</name>
</gene>
<dbReference type="Proteomes" id="UP000052991">
    <property type="component" value="Unassembled WGS sequence"/>
</dbReference>
<proteinExistence type="predicted"/>
<dbReference type="SUPFAM" id="SSF53335">
    <property type="entry name" value="S-adenosyl-L-methionine-dependent methyltransferases"/>
    <property type="match status" value="1"/>
</dbReference>
<dbReference type="GO" id="GO:0008757">
    <property type="term" value="F:S-adenosylmethionine-dependent methyltransferase activity"/>
    <property type="evidence" value="ECO:0007669"/>
    <property type="project" value="InterPro"/>
</dbReference>
<evidence type="ECO:0000259" key="1">
    <source>
        <dbReference type="Pfam" id="PF08241"/>
    </source>
</evidence>
<evidence type="ECO:0000313" key="2">
    <source>
        <dbReference type="EMBL" id="KSU30195.1"/>
    </source>
</evidence>
<comment type="caution">
    <text evidence="2">The sequence shown here is derived from an EMBL/GenBank/DDBJ whole genome shotgun (WGS) entry which is preliminary data.</text>
</comment>
<feature type="domain" description="Methyltransferase type 11" evidence="1">
    <location>
        <begin position="48"/>
        <end position="157"/>
    </location>
</feature>
<dbReference type="InterPro" id="IPR029063">
    <property type="entry name" value="SAM-dependent_MTases_sf"/>
</dbReference>
<dbReference type="Pfam" id="PF08241">
    <property type="entry name" value="Methyltransf_11"/>
    <property type="match status" value="1"/>
</dbReference>
<reference evidence="3" key="1">
    <citation type="submission" date="2015-10" db="EMBL/GenBank/DDBJ databases">
        <title>Draft Genome Sequences of 11 Lactococcus lactis subspecies cremoris strains.</title>
        <authorList>
            <person name="Wels M."/>
            <person name="Backus L."/>
            <person name="Boekhorst J."/>
            <person name="Dijkstra A."/>
            <person name="Beerthuizen M."/>
            <person name="Kelly W."/>
            <person name="Siezen R."/>
            <person name="Bachmann H."/>
            <person name="Van Hijum S."/>
        </authorList>
    </citation>
    <scope>NUCLEOTIDE SEQUENCE [LARGE SCALE GENOMIC DNA]</scope>
    <source>
        <strain evidence="3">N42</strain>
    </source>
</reference>
<dbReference type="RefSeq" id="WP_228764152.1">
    <property type="nucleotide sequence ID" value="NZ_CAKMCW010000035.1"/>
</dbReference>
<evidence type="ECO:0000313" key="3">
    <source>
        <dbReference type="Proteomes" id="UP000052991"/>
    </source>
</evidence>
<dbReference type="Gene3D" id="3.40.50.150">
    <property type="entry name" value="Vaccinia Virus protein VP39"/>
    <property type="match status" value="1"/>
</dbReference>